<dbReference type="InterPro" id="IPR050567">
    <property type="entry name" value="Mitochondrial_Carrier"/>
</dbReference>
<comment type="subcellular location">
    <subcellularLocation>
        <location evidence="1">Mitochondrion membrane</location>
        <topology evidence="1">Multi-pass membrane protein</topology>
    </subcellularLocation>
</comment>
<sequence>MVNQVNEVWWHQPAIDFIAGSIGGFAAKFVEFPFDTIKVQLQTSKKEGRVSAFRQMKTLVVNEGPTALYRGLPLPLMGTVMESAGLFMTMGQVKHYLYGSNSHDLTPSQVGVAGGITGFFISFLLNPIELIKCRMQVSTSSQQMQYRNSADCLAKSIRHEGIGVLYRGFGSTMLREIPGTAAWFTTYETTLQYLRKRSNKQSQWDIIMAGAMSGMAYSVAFYPADTVKSYIQTHSCTNMSMMSVTKDIFRQHGLIGFYRGLAPTIVRAVPANAVLFYCYEGINSFCQDLMHGNQPTQKLVLTIILAHLLFHSPNRMETNSDDTTSIKYIAGAVCAGVFGGGFFLGIRRQKADAIEQAALETKDMKDQPSSSSQIKPKTFSWWERALGLHKPLTPGGAAFKALLGGSILAVTGSAVFFTTLFNVADEKTIDSFNSTMNRVFPSFRHGVIRVFGITPKPGPTPAQLQQEDEEWAIVEKEMATPPSNEAKDN</sequence>
<keyword evidence="3 10" id="KW-0813">Transport</keyword>
<proteinExistence type="inferred from homology"/>
<dbReference type="PANTHER" id="PTHR45624:SF12">
    <property type="entry name" value="MITOCHONDRIAL ORNITHINE TRANSPORTER 1"/>
    <property type="match status" value="1"/>
</dbReference>
<gene>
    <name evidence="12" type="ORF">THRCLA_00627</name>
</gene>
<dbReference type="Proteomes" id="UP000243217">
    <property type="component" value="Unassembled WGS sequence"/>
</dbReference>
<dbReference type="GO" id="GO:0000064">
    <property type="term" value="F:L-ornithine transmembrane transporter activity"/>
    <property type="evidence" value="ECO:0007669"/>
    <property type="project" value="TreeGrafter"/>
</dbReference>
<dbReference type="Pfam" id="PF00153">
    <property type="entry name" value="Mito_carr"/>
    <property type="match status" value="3"/>
</dbReference>
<evidence type="ECO:0000256" key="2">
    <source>
        <dbReference type="ARBA" id="ARBA00006375"/>
    </source>
</evidence>
<dbReference type="GO" id="GO:1990575">
    <property type="term" value="P:mitochondrial L-ornithine transmembrane transport"/>
    <property type="evidence" value="ECO:0007669"/>
    <property type="project" value="TreeGrafter"/>
</dbReference>
<comment type="similarity">
    <text evidence="2 10">Belongs to the mitochondrial carrier (TC 2.A.29) family.</text>
</comment>
<keyword evidence="13" id="KW-1185">Reference proteome</keyword>
<dbReference type="OrthoDB" id="14252at2759"/>
<keyword evidence="7" id="KW-0496">Mitochondrion</keyword>
<feature type="repeat" description="Solcar" evidence="9">
    <location>
        <begin position="201"/>
        <end position="285"/>
    </location>
</feature>
<feature type="repeat" description="Solcar" evidence="9">
    <location>
        <begin position="105"/>
        <end position="193"/>
    </location>
</feature>
<evidence type="ECO:0008006" key="14">
    <source>
        <dbReference type="Google" id="ProtNLM"/>
    </source>
</evidence>
<dbReference type="AlphaFoldDB" id="A0A1W0AB11"/>
<evidence type="ECO:0000313" key="13">
    <source>
        <dbReference type="Proteomes" id="UP000243217"/>
    </source>
</evidence>
<dbReference type="EMBL" id="JNBS01000246">
    <property type="protein sequence ID" value="OQS07371.1"/>
    <property type="molecule type" value="Genomic_DNA"/>
</dbReference>
<evidence type="ECO:0000256" key="4">
    <source>
        <dbReference type="ARBA" id="ARBA00022692"/>
    </source>
</evidence>
<comment type="caution">
    <text evidence="12">The sequence shown here is derived from an EMBL/GenBank/DDBJ whole genome shotgun (WGS) entry which is preliminary data.</text>
</comment>
<evidence type="ECO:0000256" key="8">
    <source>
        <dbReference type="ARBA" id="ARBA00023136"/>
    </source>
</evidence>
<feature type="repeat" description="Solcar" evidence="9">
    <location>
        <begin position="11"/>
        <end position="96"/>
    </location>
</feature>
<evidence type="ECO:0000256" key="1">
    <source>
        <dbReference type="ARBA" id="ARBA00004225"/>
    </source>
</evidence>
<evidence type="ECO:0000256" key="5">
    <source>
        <dbReference type="ARBA" id="ARBA00022737"/>
    </source>
</evidence>
<reference evidence="12 13" key="1">
    <citation type="journal article" date="2014" name="Genome Biol. Evol.">
        <title>The secreted proteins of Achlya hypogyna and Thraustotheca clavata identify the ancestral oomycete secretome and reveal gene acquisitions by horizontal gene transfer.</title>
        <authorList>
            <person name="Misner I."/>
            <person name="Blouin N."/>
            <person name="Leonard G."/>
            <person name="Richards T.A."/>
            <person name="Lane C.E."/>
        </authorList>
    </citation>
    <scope>NUCLEOTIDE SEQUENCE [LARGE SCALE GENOMIC DNA]</scope>
    <source>
        <strain evidence="12 13">ATCC 34112</strain>
    </source>
</reference>
<accession>A0A1W0AB11</accession>
<feature type="transmembrane region" description="Helical" evidence="11">
    <location>
        <begin position="328"/>
        <end position="346"/>
    </location>
</feature>
<dbReference type="SUPFAM" id="SSF103506">
    <property type="entry name" value="Mitochondrial carrier"/>
    <property type="match status" value="1"/>
</dbReference>
<dbReference type="PRINTS" id="PR00926">
    <property type="entry name" value="MITOCARRIER"/>
</dbReference>
<dbReference type="InterPro" id="IPR002067">
    <property type="entry name" value="MCP"/>
</dbReference>
<dbReference type="Gene3D" id="1.50.40.10">
    <property type="entry name" value="Mitochondrial carrier domain"/>
    <property type="match status" value="1"/>
</dbReference>
<dbReference type="InterPro" id="IPR018108">
    <property type="entry name" value="MCP_transmembrane"/>
</dbReference>
<dbReference type="GO" id="GO:0031966">
    <property type="term" value="C:mitochondrial membrane"/>
    <property type="evidence" value="ECO:0007669"/>
    <property type="project" value="UniProtKB-SubCell"/>
</dbReference>
<name>A0A1W0AB11_9STRA</name>
<keyword evidence="5" id="KW-0677">Repeat</keyword>
<dbReference type="InterPro" id="IPR023395">
    <property type="entry name" value="MCP_dom_sf"/>
</dbReference>
<dbReference type="PROSITE" id="PS50920">
    <property type="entry name" value="SOLCAR"/>
    <property type="match status" value="3"/>
</dbReference>
<evidence type="ECO:0000256" key="9">
    <source>
        <dbReference type="PROSITE-ProRule" id="PRU00282"/>
    </source>
</evidence>
<protein>
    <recommendedName>
        <fullName evidence="14">Mitochondrial Carrier (MC) Family</fullName>
    </recommendedName>
</protein>
<evidence type="ECO:0000256" key="7">
    <source>
        <dbReference type="ARBA" id="ARBA00023128"/>
    </source>
</evidence>
<evidence type="ECO:0000256" key="11">
    <source>
        <dbReference type="SAM" id="Phobius"/>
    </source>
</evidence>
<keyword evidence="8 9" id="KW-0472">Membrane</keyword>
<keyword evidence="4 9" id="KW-0812">Transmembrane</keyword>
<dbReference type="PANTHER" id="PTHR45624">
    <property type="entry name" value="MITOCHONDRIAL BASIC AMINO ACIDS TRANSPORTER-RELATED"/>
    <property type="match status" value="1"/>
</dbReference>
<evidence type="ECO:0000313" key="12">
    <source>
        <dbReference type="EMBL" id="OQS07371.1"/>
    </source>
</evidence>
<organism evidence="12 13">
    <name type="scientific">Thraustotheca clavata</name>
    <dbReference type="NCBI Taxonomy" id="74557"/>
    <lineage>
        <taxon>Eukaryota</taxon>
        <taxon>Sar</taxon>
        <taxon>Stramenopiles</taxon>
        <taxon>Oomycota</taxon>
        <taxon>Saprolegniomycetes</taxon>
        <taxon>Saprolegniales</taxon>
        <taxon>Achlyaceae</taxon>
        <taxon>Thraustotheca</taxon>
    </lineage>
</organism>
<dbReference type="STRING" id="74557.A0A1W0AB11"/>
<evidence type="ECO:0000256" key="10">
    <source>
        <dbReference type="RuleBase" id="RU000488"/>
    </source>
</evidence>
<keyword evidence="6 11" id="KW-1133">Transmembrane helix</keyword>
<evidence type="ECO:0000256" key="6">
    <source>
        <dbReference type="ARBA" id="ARBA00022989"/>
    </source>
</evidence>
<evidence type="ECO:0000256" key="3">
    <source>
        <dbReference type="ARBA" id="ARBA00022448"/>
    </source>
</evidence>